<comment type="caution">
    <text evidence="1">The sequence shown here is derived from an EMBL/GenBank/DDBJ whole genome shotgun (WGS) entry which is preliminary data.</text>
</comment>
<dbReference type="EMBL" id="JAYMGO010000021">
    <property type="protein sequence ID" value="KAL1253148.1"/>
    <property type="molecule type" value="Genomic_DNA"/>
</dbReference>
<protein>
    <submittedName>
        <fullName evidence="1">Uncharacterized protein</fullName>
    </submittedName>
</protein>
<gene>
    <name evidence="1" type="ORF">QQF64_017841</name>
</gene>
<dbReference type="Proteomes" id="UP001558613">
    <property type="component" value="Unassembled WGS sequence"/>
</dbReference>
<organism evidence="1 2">
    <name type="scientific">Cirrhinus molitorella</name>
    <name type="common">mud carp</name>
    <dbReference type="NCBI Taxonomy" id="172907"/>
    <lineage>
        <taxon>Eukaryota</taxon>
        <taxon>Metazoa</taxon>
        <taxon>Chordata</taxon>
        <taxon>Craniata</taxon>
        <taxon>Vertebrata</taxon>
        <taxon>Euteleostomi</taxon>
        <taxon>Actinopterygii</taxon>
        <taxon>Neopterygii</taxon>
        <taxon>Teleostei</taxon>
        <taxon>Ostariophysi</taxon>
        <taxon>Cypriniformes</taxon>
        <taxon>Cyprinidae</taxon>
        <taxon>Labeoninae</taxon>
        <taxon>Labeonini</taxon>
        <taxon>Cirrhinus</taxon>
    </lineage>
</organism>
<proteinExistence type="predicted"/>
<name>A0ABR3LJU5_9TELE</name>
<reference evidence="1 2" key="1">
    <citation type="submission" date="2023-09" db="EMBL/GenBank/DDBJ databases">
        <authorList>
            <person name="Wang M."/>
        </authorList>
    </citation>
    <scope>NUCLEOTIDE SEQUENCE [LARGE SCALE GENOMIC DNA]</scope>
    <source>
        <strain evidence="1">GT-2023</strain>
        <tissue evidence="1">Liver</tissue>
    </source>
</reference>
<keyword evidence="2" id="KW-1185">Reference proteome</keyword>
<evidence type="ECO:0000313" key="2">
    <source>
        <dbReference type="Proteomes" id="UP001558613"/>
    </source>
</evidence>
<evidence type="ECO:0000313" key="1">
    <source>
        <dbReference type="EMBL" id="KAL1253148.1"/>
    </source>
</evidence>
<sequence length="93" mass="10711">MKTIPVFLHFNNSSGSDEFPAEMKRNGEHGIRFLYGFLITIQRQSVSETYLSSTIGTSHFSVSHTMFSLSSIIALFSSTRSRKLNFFYFLMRQ</sequence>
<accession>A0ABR3LJU5</accession>